<evidence type="ECO:0000256" key="2">
    <source>
        <dbReference type="ARBA" id="ARBA00023242"/>
    </source>
</evidence>
<comment type="subcellular location">
    <subcellularLocation>
        <location evidence="1">Nucleus</location>
    </subcellularLocation>
</comment>
<dbReference type="PROSITE" id="PS50013">
    <property type="entry name" value="CHROMO_2"/>
    <property type="match status" value="1"/>
</dbReference>
<dbReference type="Pfam" id="PF01393">
    <property type="entry name" value="Chromo_shadow"/>
    <property type="match status" value="1"/>
</dbReference>
<dbReference type="InterPro" id="IPR023779">
    <property type="entry name" value="Chromodomain_CS"/>
</dbReference>
<dbReference type="AlphaFoldDB" id="A0A177WIY3"/>
<dbReference type="PANTHER" id="PTHR22812">
    <property type="entry name" value="CHROMOBOX PROTEIN"/>
    <property type="match status" value="1"/>
</dbReference>
<dbReference type="GO" id="GO:0000792">
    <property type="term" value="C:heterochromatin"/>
    <property type="evidence" value="ECO:0007669"/>
    <property type="project" value="UniProtKB-ARBA"/>
</dbReference>
<dbReference type="OrthoDB" id="2162520at2759"/>
<sequence>MLRVYIQTQMGLKQKSRKRQRALDDEVYEVEAIVDFRINEGKEQFFIKWKGYASVENTWESADVVNAPILIKKFWNQHPKFKNATKLSESTHELDTNTKLLKSQKNTLAKNKTKSQKSKPGNKRNSELDSFTKQDTDDTDEQDDLSKVYHSIDSLSRAVLDKASWENDVVNIETMEASATGEDDLAVYINWKNGKKTVVSSKVANTKCPQKIIKFYENHIKFG</sequence>
<feature type="compositionally biased region" description="Basic and acidic residues" evidence="3">
    <location>
        <begin position="124"/>
        <end position="136"/>
    </location>
</feature>
<protein>
    <recommendedName>
        <fullName evidence="4">Chromo domain-containing protein</fullName>
    </recommendedName>
</protein>
<dbReference type="STRING" id="403673.A0A177WIY3"/>
<dbReference type="InterPro" id="IPR000953">
    <property type="entry name" value="Chromo/chromo_shadow_dom"/>
</dbReference>
<dbReference type="Pfam" id="PF00385">
    <property type="entry name" value="Chromo"/>
    <property type="match status" value="1"/>
</dbReference>
<dbReference type="SMART" id="SM00298">
    <property type="entry name" value="CHROMO"/>
    <property type="match status" value="1"/>
</dbReference>
<accession>A0A177WIY3</accession>
<dbReference type="InterPro" id="IPR008251">
    <property type="entry name" value="Chromo_shadow_dom"/>
</dbReference>
<dbReference type="GO" id="GO:0005634">
    <property type="term" value="C:nucleus"/>
    <property type="evidence" value="ECO:0007669"/>
    <property type="project" value="UniProtKB-SubCell"/>
</dbReference>
<dbReference type="VEuPathDB" id="FungiDB:BDEG_23866"/>
<dbReference type="InterPro" id="IPR051219">
    <property type="entry name" value="Heterochromatin_chromo-domain"/>
</dbReference>
<evidence type="ECO:0000313" key="6">
    <source>
        <dbReference type="Proteomes" id="UP000077115"/>
    </source>
</evidence>
<dbReference type="Gene3D" id="2.40.50.40">
    <property type="match status" value="2"/>
</dbReference>
<feature type="domain" description="Chromo" evidence="4">
    <location>
        <begin position="28"/>
        <end position="86"/>
    </location>
</feature>
<dbReference type="CDD" id="cd00024">
    <property type="entry name" value="CD_CSD"/>
    <property type="match status" value="1"/>
</dbReference>
<reference evidence="5 6" key="2">
    <citation type="submission" date="2016-05" db="EMBL/GenBank/DDBJ databases">
        <title>Lineage-specific infection strategies underlie the spectrum of fungal disease in amphibians.</title>
        <authorList>
            <person name="Cuomo C.A."/>
            <person name="Farrer R.A."/>
            <person name="James T."/>
            <person name="Longcore J."/>
            <person name="Birren B."/>
        </authorList>
    </citation>
    <scope>NUCLEOTIDE SEQUENCE [LARGE SCALE GENOMIC DNA]</scope>
    <source>
        <strain evidence="5 6">JEL423</strain>
    </source>
</reference>
<evidence type="ECO:0000256" key="3">
    <source>
        <dbReference type="SAM" id="MobiDB-lite"/>
    </source>
</evidence>
<dbReference type="InterPro" id="IPR023780">
    <property type="entry name" value="Chromo_domain"/>
</dbReference>
<organism evidence="5 6">
    <name type="scientific">Batrachochytrium dendrobatidis (strain JEL423)</name>
    <dbReference type="NCBI Taxonomy" id="403673"/>
    <lineage>
        <taxon>Eukaryota</taxon>
        <taxon>Fungi</taxon>
        <taxon>Fungi incertae sedis</taxon>
        <taxon>Chytridiomycota</taxon>
        <taxon>Chytridiomycota incertae sedis</taxon>
        <taxon>Chytridiomycetes</taxon>
        <taxon>Rhizophydiales</taxon>
        <taxon>Rhizophydiales incertae sedis</taxon>
        <taxon>Batrachochytrium</taxon>
    </lineage>
</organism>
<evidence type="ECO:0000259" key="4">
    <source>
        <dbReference type="PROSITE" id="PS50013"/>
    </source>
</evidence>
<dbReference type="SMART" id="SM00300">
    <property type="entry name" value="ChSh"/>
    <property type="match status" value="1"/>
</dbReference>
<evidence type="ECO:0000256" key="1">
    <source>
        <dbReference type="ARBA" id="ARBA00004123"/>
    </source>
</evidence>
<name>A0A177WIY3_BATDL</name>
<dbReference type="PROSITE" id="PS00598">
    <property type="entry name" value="CHROMO_1"/>
    <property type="match status" value="1"/>
</dbReference>
<feature type="region of interest" description="Disordered" evidence="3">
    <location>
        <begin position="86"/>
        <end position="144"/>
    </location>
</feature>
<dbReference type="SUPFAM" id="SSF54160">
    <property type="entry name" value="Chromo domain-like"/>
    <property type="match status" value="2"/>
</dbReference>
<dbReference type="InterPro" id="IPR016197">
    <property type="entry name" value="Chromo-like_dom_sf"/>
</dbReference>
<feature type="compositionally biased region" description="Polar residues" evidence="3">
    <location>
        <begin position="97"/>
        <end position="110"/>
    </location>
</feature>
<gene>
    <name evidence="5" type="ORF">BDEG_23866</name>
</gene>
<keyword evidence="2" id="KW-0539">Nucleus</keyword>
<reference evidence="5 6" key="1">
    <citation type="submission" date="2006-10" db="EMBL/GenBank/DDBJ databases">
        <title>The Genome Sequence of Batrachochytrium dendrobatidis JEL423.</title>
        <authorList>
            <consortium name="The Broad Institute Genome Sequencing Platform"/>
            <person name="Birren B."/>
            <person name="Lander E."/>
            <person name="Galagan J."/>
            <person name="Cuomo C."/>
            <person name="Devon K."/>
            <person name="Jaffe D."/>
            <person name="Butler J."/>
            <person name="Alvarez P."/>
            <person name="Gnerre S."/>
            <person name="Grabherr M."/>
            <person name="Kleber M."/>
            <person name="Mauceli E."/>
            <person name="Brockman W."/>
            <person name="Young S."/>
            <person name="LaButti K."/>
            <person name="Sykes S."/>
            <person name="DeCaprio D."/>
            <person name="Crawford M."/>
            <person name="Koehrsen M."/>
            <person name="Engels R."/>
            <person name="Montgomery P."/>
            <person name="Pearson M."/>
            <person name="Howarth C."/>
            <person name="Larson L."/>
            <person name="White J."/>
            <person name="O'Leary S."/>
            <person name="Kodira C."/>
            <person name="Zeng Q."/>
            <person name="Yandava C."/>
            <person name="Alvarado L."/>
            <person name="Longcore J."/>
            <person name="James T."/>
        </authorList>
    </citation>
    <scope>NUCLEOTIDE SEQUENCE [LARGE SCALE GENOMIC DNA]</scope>
    <source>
        <strain evidence="5 6">JEL423</strain>
    </source>
</reference>
<dbReference type="Proteomes" id="UP000077115">
    <property type="component" value="Unassembled WGS sequence"/>
</dbReference>
<evidence type="ECO:0000313" key="5">
    <source>
        <dbReference type="EMBL" id="OAJ40089.1"/>
    </source>
</evidence>
<feature type="compositionally biased region" description="Basic residues" evidence="3">
    <location>
        <begin position="111"/>
        <end position="122"/>
    </location>
</feature>
<proteinExistence type="predicted"/>
<dbReference type="EMBL" id="DS022304">
    <property type="protein sequence ID" value="OAJ40089.1"/>
    <property type="molecule type" value="Genomic_DNA"/>
</dbReference>